<organism evidence="1 2">
    <name type="scientific">Cichorium intybus</name>
    <name type="common">Chicory</name>
    <dbReference type="NCBI Taxonomy" id="13427"/>
    <lineage>
        <taxon>Eukaryota</taxon>
        <taxon>Viridiplantae</taxon>
        <taxon>Streptophyta</taxon>
        <taxon>Embryophyta</taxon>
        <taxon>Tracheophyta</taxon>
        <taxon>Spermatophyta</taxon>
        <taxon>Magnoliopsida</taxon>
        <taxon>eudicotyledons</taxon>
        <taxon>Gunneridae</taxon>
        <taxon>Pentapetalae</taxon>
        <taxon>asterids</taxon>
        <taxon>campanulids</taxon>
        <taxon>Asterales</taxon>
        <taxon>Asteraceae</taxon>
        <taxon>Cichorioideae</taxon>
        <taxon>Cichorieae</taxon>
        <taxon>Cichoriinae</taxon>
        <taxon>Cichorium</taxon>
    </lineage>
</organism>
<dbReference type="Proteomes" id="UP001055811">
    <property type="component" value="Linkage Group LG06"/>
</dbReference>
<gene>
    <name evidence="1" type="ORF">L2E82_32763</name>
</gene>
<reference evidence="1 2" key="2">
    <citation type="journal article" date="2022" name="Mol. Ecol. Resour.">
        <title>The genomes of chicory, endive, great burdock and yacon provide insights into Asteraceae paleo-polyploidization history and plant inulin production.</title>
        <authorList>
            <person name="Fan W."/>
            <person name="Wang S."/>
            <person name="Wang H."/>
            <person name="Wang A."/>
            <person name="Jiang F."/>
            <person name="Liu H."/>
            <person name="Zhao H."/>
            <person name="Xu D."/>
            <person name="Zhang Y."/>
        </authorList>
    </citation>
    <scope>NUCLEOTIDE SEQUENCE [LARGE SCALE GENOMIC DNA]</scope>
    <source>
        <strain evidence="2">cv. Punajuju</strain>
        <tissue evidence="1">Leaves</tissue>
    </source>
</reference>
<accession>A0ACB9BHQ0</accession>
<dbReference type="EMBL" id="CM042014">
    <property type="protein sequence ID" value="KAI3721745.1"/>
    <property type="molecule type" value="Genomic_DNA"/>
</dbReference>
<comment type="caution">
    <text evidence="1">The sequence shown here is derived from an EMBL/GenBank/DDBJ whole genome shotgun (WGS) entry which is preliminary data.</text>
</comment>
<evidence type="ECO:0000313" key="1">
    <source>
        <dbReference type="EMBL" id="KAI3721745.1"/>
    </source>
</evidence>
<name>A0ACB9BHQ0_CICIN</name>
<keyword evidence="2" id="KW-1185">Reference proteome</keyword>
<proteinExistence type="predicted"/>
<evidence type="ECO:0000313" key="2">
    <source>
        <dbReference type="Proteomes" id="UP001055811"/>
    </source>
</evidence>
<sequence length="113" mass="13037">MKKVLAHRALEDCVYKLRAKVKDYNVRLSLIKIGLTVKDLEDLENKVEETSEWLDDNPDAEKGELQDKKTDLYNICRQKKLHCAGKAVLKDAEYATIAFDFVQQEDDGDQFLC</sequence>
<reference evidence="2" key="1">
    <citation type="journal article" date="2022" name="Mol. Ecol. Resour.">
        <title>The genomes of chicory, endive, great burdock and yacon provide insights into Asteraceae palaeo-polyploidization history and plant inulin production.</title>
        <authorList>
            <person name="Fan W."/>
            <person name="Wang S."/>
            <person name="Wang H."/>
            <person name="Wang A."/>
            <person name="Jiang F."/>
            <person name="Liu H."/>
            <person name="Zhao H."/>
            <person name="Xu D."/>
            <person name="Zhang Y."/>
        </authorList>
    </citation>
    <scope>NUCLEOTIDE SEQUENCE [LARGE SCALE GENOMIC DNA]</scope>
    <source>
        <strain evidence="2">cv. Punajuju</strain>
    </source>
</reference>
<protein>
    <submittedName>
        <fullName evidence="1">Uncharacterized protein</fullName>
    </submittedName>
</protein>